<dbReference type="AlphaFoldDB" id="A0A930MZG1"/>
<gene>
    <name evidence="1" type="ORF">HXN26_05180</name>
</gene>
<organism evidence="1 2">
    <name type="scientific">Prevotella aurantiaca</name>
    <dbReference type="NCBI Taxonomy" id="596085"/>
    <lineage>
        <taxon>Bacteria</taxon>
        <taxon>Pseudomonadati</taxon>
        <taxon>Bacteroidota</taxon>
        <taxon>Bacteroidia</taxon>
        <taxon>Bacteroidales</taxon>
        <taxon>Prevotellaceae</taxon>
        <taxon>Prevotella</taxon>
    </lineage>
</organism>
<dbReference type="Proteomes" id="UP000771736">
    <property type="component" value="Unassembled WGS sequence"/>
</dbReference>
<protein>
    <submittedName>
        <fullName evidence="1">SMI1/KNR4 family protein</fullName>
    </submittedName>
</protein>
<dbReference type="EMBL" id="JABZSJ010000021">
    <property type="protein sequence ID" value="MBF1384233.1"/>
    <property type="molecule type" value="Genomic_DNA"/>
</dbReference>
<reference evidence="1" key="1">
    <citation type="submission" date="2020-04" db="EMBL/GenBank/DDBJ databases">
        <title>Deep metagenomics examines the oral microbiome during advanced dental caries in children, revealing novel taxa and co-occurrences with host molecules.</title>
        <authorList>
            <person name="Baker J.L."/>
            <person name="Morton J.T."/>
            <person name="Dinis M."/>
            <person name="Alvarez R."/>
            <person name="Tran N.C."/>
            <person name="Knight R."/>
            <person name="Edlund A."/>
        </authorList>
    </citation>
    <scope>NUCLEOTIDE SEQUENCE</scope>
    <source>
        <strain evidence="1">JCVI_44_bin.5</strain>
    </source>
</reference>
<accession>A0A930MZG1</accession>
<evidence type="ECO:0000313" key="1">
    <source>
        <dbReference type="EMBL" id="MBF1384233.1"/>
    </source>
</evidence>
<name>A0A930MZG1_9BACT</name>
<evidence type="ECO:0000313" key="2">
    <source>
        <dbReference type="Proteomes" id="UP000771736"/>
    </source>
</evidence>
<proteinExistence type="predicted"/>
<sequence>MVFRKLSENEILERIEQRKMEIRNLEKLPPLDKFYLSFISKYEGIEITPDIEIFEYEKALNENRYMATNYEIISKKVWIIGASGQGDGWFINKENNFVLFYDHEQGEYSDMNQFTCFNIPFYSFLQMAFLYQDLEKLLDNQEYEDKTLIAKFSEEINSIHADLYKIYPYNYF</sequence>
<comment type="caution">
    <text evidence="1">The sequence shown here is derived from an EMBL/GenBank/DDBJ whole genome shotgun (WGS) entry which is preliminary data.</text>
</comment>